<dbReference type="Pfam" id="PF00106">
    <property type="entry name" value="adh_short"/>
    <property type="match status" value="1"/>
</dbReference>
<dbReference type="OrthoDB" id="5786478at2"/>
<evidence type="ECO:0000256" key="1">
    <source>
        <dbReference type="ARBA" id="ARBA00006484"/>
    </source>
</evidence>
<evidence type="ECO:0000256" key="3">
    <source>
        <dbReference type="RuleBase" id="RU000363"/>
    </source>
</evidence>
<name>A0A4P7PHR5_9PSED</name>
<evidence type="ECO:0000313" key="5">
    <source>
        <dbReference type="EMBL" id="WGO91056.1"/>
    </source>
</evidence>
<dbReference type="PANTHER" id="PTHR43669:SF3">
    <property type="entry name" value="ALCOHOL DEHYDROGENASE, PUTATIVE (AFU_ORTHOLOGUE AFUA_3G03445)-RELATED"/>
    <property type="match status" value="1"/>
</dbReference>
<organism evidence="4 6">
    <name type="scientific">Pseudomonas viciae</name>
    <dbReference type="NCBI Taxonomy" id="2505979"/>
    <lineage>
        <taxon>Bacteria</taxon>
        <taxon>Pseudomonadati</taxon>
        <taxon>Pseudomonadota</taxon>
        <taxon>Gammaproteobacteria</taxon>
        <taxon>Pseudomonadales</taxon>
        <taxon>Pseudomonadaceae</taxon>
        <taxon>Pseudomonas</taxon>
    </lineage>
</organism>
<evidence type="ECO:0000313" key="6">
    <source>
        <dbReference type="Proteomes" id="UP000296468"/>
    </source>
</evidence>
<reference evidence="5 7" key="1">
    <citation type="journal article" date="2012" name="Appl. Soil Ecol.">
        <title>Isolation and characterization of new plant growth-promoting bacterial endophytes.</title>
        <authorList>
            <person name="Rashid S."/>
            <person name="Charles T.C."/>
            <person name="Glick B.R."/>
        </authorList>
    </citation>
    <scope>NUCLEOTIDE SEQUENCE [LARGE SCALE GENOMIC DNA]</scope>
    <source>
        <strain evidence="5 7">YsS1</strain>
    </source>
</reference>
<gene>
    <name evidence="4" type="ORF">EPZ47_15625</name>
    <name evidence="5" type="ORF">QCD61_15060</name>
</gene>
<dbReference type="EMBL" id="CP123771">
    <property type="protein sequence ID" value="WGO91056.1"/>
    <property type="molecule type" value="Genomic_DNA"/>
</dbReference>
<dbReference type="Proteomes" id="UP000296468">
    <property type="component" value="Chromosome"/>
</dbReference>
<dbReference type="InterPro" id="IPR002347">
    <property type="entry name" value="SDR_fam"/>
</dbReference>
<dbReference type="PRINTS" id="PR00080">
    <property type="entry name" value="SDRFAMILY"/>
</dbReference>
<dbReference type="InterPro" id="IPR036291">
    <property type="entry name" value="NAD(P)-bd_dom_sf"/>
</dbReference>
<dbReference type="Proteomes" id="UP001227386">
    <property type="component" value="Chromosome"/>
</dbReference>
<dbReference type="SUPFAM" id="SSF51735">
    <property type="entry name" value="NAD(P)-binding Rossmann-fold domains"/>
    <property type="match status" value="1"/>
</dbReference>
<accession>A0A4P7PHR5</accession>
<reference evidence="4 6" key="2">
    <citation type="journal article" date="2019" name="Front. Microbiol.">
        <title>In silico and Genetic Analyses of Cyclic Lipopeptide Synthetic Gene Clusters in Pseudomonas sp. 11K1.</title>
        <authorList>
            <person name="Zhao H."/>
            <person name="Liu Y.P."/>
            <person name="Zhang L.Q."/>
        </authorList>
    </citation>
    <scope>NUCLEOTIDE SEQUENCE [LARGE SCALE GENOMIC DNA]</scope>
    <source>
        <strain evidence="4 6">11K1</strain>
    </source>
</reference>
<dbReference type="GO" id="GO:0016491">
    <property type="term" value="F:oxidoreductase activity"/>
    <property type="evidence" value="ECO:0007669"/>
    <property type="project" value="UniProtKB-KW"/>
</dbReference>
<keyword evidence="7" id="KW-1185">Reference proteome</keyword>
<proteinExistence type="inferred from homology"/>
<dbReference type="EMBL" id="CP035088">
    <property type="protein sequence ID" value="QBZ90085.1"/>
    <property type="molecule type" value="Genomic_DNA"/>
</dbReference>
<dbReference type="PRINTS" id="PR00081">
    <property type="entry name" value="GDHRDH"/>
</dbReference>
<dbReference type="PANTHER" id="PTHR43669">
    <property type="entry name" value="5-KETO-D-GLUCONATE 5-REDUCTASE"/>
    <property type="match status" value="1"/>
</dbReference>
<dbReference type="KEGG" id="pvk:EPZ47_15625"/>
<comment type="similarity">
    <text evidence="1 3">Belongs to the short-chain dehydrogenases/reductases (SDR) family.</text>
</comment>
<dbReference type="Gene3D" id="3.40.50.720">
    <property type="entry name" value="NAD(P)-binding Rossmann-like Domain"/>
    <property type="match status" value="1"/>
</dbReference>
<keyword evidence="2" id="KW-0560">Oxidoreductase</keyword>
<evidence type="ECO:0000256" key="2">
    <source>
        <dbReference type="ARBA" id="ARBA00023002"/>
    </source>
</evidence>
<evidence type="ECO:0000313" key="4">
    <source>
        <dbReference type="EMBL" id="QBZ90085.1"/>
    </source>
</evidence>
<reference evidence="4" key="3">
    <citation type="submission" date="2019-01" db="EMBL/GenBank/DDBJ databases">
        <authorList>
            <person name="Zhang L."/>
        </authorList>
    </citation>
    <scope>NUCLEOTIDE SEQUENCE</scope>
    <source>
        <strain evidence="4">11K1</strain>
    </source>
</reference>
<dbReference type="NCBIfam" id="NF006119">
    <property type="entry name" value="PRK08264.1-5"/>
    <property type="match status" value="1"/>
</dbReference>
<sequence>MQIKGSVALVTGANRGLGKAFVQALLAAGAAKVYAAARDPATLEAQPNVVPIKLDVTRPEDIAAVAESAPDLTLLINNAGISGFEGKDQDSNSLTTLRHELETNAVAPLATSLAFAPILAANGGGVIVNMHSALSWVNLPGTLTYSASKAAAWSLTNGLRLQLAAQGTLVVGVHVAFVDTDMTRGIEGVPKASPQDVVQRVLDGVINGQPEVLADETSQQLKQNLSNGIYLRPIS</sequence>
<protein>
    <submittedName>
        <fullName evidence="4">SDR family NAD(P)-dependent oxidoreductase</fullName>
    </submittedName>
    <submittedName>
        <fullName evidence="5">SDR family oxidoreductase</fullName>
    </submittedName>
</protein>
<reference evidence="5" key="4">
    <citation type="submission" date="2023-04" db="EMBL/GenBank/DDBJ databases">
        <authorList>
            <person name="Charles T.C."/>
            <person name="Cheng J."/>
            <person name="Lynch M."/>
            <person name="Van Dyk A."/>
        </authorList>
    </citation>
    <scope>NUCLEOTIDE SEQUENCE</scope>
    <source>
        <strain evidence="5">YsS1</strain>
    </source>
</reference>
<dbReference type="InterPro" id="IPR020904">
    <property type="entry name" value="Sc_DH/Rdtase_CS"/>
</dbReference>
<evidence type="ECO:0000313" key="7">
    <source>
        <dbReference type="Proteomes" id="UP001227386"/>
    </source>
</evidence>
<dbReference type="PROSITE" id="PS00061">
    <property type="entry name" value="ADH_SHORT"/>
    <property type="match status" value="1"/>
</dbReference>
<dbReference type="AlphaFoldDB" id="A0A4P7PHR5"/>
<dbReference type="RefSeq" id="WP_135845613.1">
    <property type="nucleotide sequence ID" value="NZ_CP035088.1"/>
</dbReference>